<keyword evidence="1" id="KW-0472">Membrane</keyword>
<comment type="caution">
    <text evidence="2">The sequence shown here is derived from an EMBL/GenBank/DDBJ whole genome shotgun (WGS) entry which is preliminary data.</text>
</comment>
<accession>A0AAX6ICF3</accession>
<reference evidence="2" key="1">
    <citation type="journal article" date="2023" name="GigaByte">
        <title>Genome assembly of the bearded iris, Iris pallida Lam.</title>
        <authorList>
            <person name="Bruccoleri R.E."/>
            <person name="Oakeley E.J."/>
            <person name="Faust A.M.E."/>
            <person name="Altorfer M."/>
            <person name="Dessus-Babus S."/>
            <person name="Burckhardt D."/>
            <person name="Oertli M."/>
            <person name="Naumann U."/>
            <person name="Petersen F."/>
            <person name="Wong J."/>
        </authorList>
    </citation>
    <scope>NUCLEOTIDE SEQUENCE</scope>
    <source>
        <strain evidence="2">GSM-AAB239-AS_SAM_17_03QT</strain>
    </source>
</reference>
<proteinExistence type="predicted"/>
<feature type="transmembrane region" description="Helical" evidence="1">
    <location>
        <begin position="6"/>
        <end position="24"/>
    </location>
</feature>
<reference evidence="2" key="2">
    <citation type="submission" date="2023-04" db="EMBL/GenBank/DDBJ databases">
        <authorList>
            <person name="Bruccoleri R.E."/>
            <person name="Oakeley E.J."/>
            <person name="Faust A.-M."/>
            <person name="Dessus-Babus S."/>
            <person name="Altorfer M."/>
            <person name="Burckhardt D."/>
            <person name="Oertli M."/>
            <person name="Naumann U."/>
            <person name="Petersen F."/>
            <person name="Wong J."/>
        </authorList>
    </citation>
    <scope>NUCLEOTIDE SEQUENCE</scope>
    <source>
        <strain evidence="2">GSM-AAB239-AS_SAM_17_03QT</strain>
        <tissue evidence="2">Leaf</tissue>
    </source>
</reference>
<evidence type="ECO:0000313" key="3">
    <source>
        <dbReference type="Proteomes" id="UP001140949"/>
    </source>
</evidence>
<keyword evidence="1" id="KW-0812">Transmembrane</keyword>
<gene>
    <name evidence="2" type="ORF">M6B38_263775</name>
</gene>
<name>A0AAX6ICF3_IRIPA</name>
<evidence type="ECO:0000313" key="2">
    <source>
        <dbReference type="EMBL" id="KAJ6850603.1"/>
    </source>
</evidence>
<organism evidence="2 3">
    <name type="scientific">Iris pallida</name>
    <name type="common">Sweet iris</name>
    <dbReference type="NCBI Taxonomy" id="29817"/>
    <lineage>
        <taxon>Eukaryota</taxon>
        <taxon>Viridiplantae</taxon>
        <taxon>Streptophyta</taxon>
        <taxon>Embryophyta</taxon>
        <taxon>Tracheophyta</taxon>
        <taxon>Spermatophyta</taxon>
        <taxon>Magnoliopsida</taxon>
        <taxon>Liliopsida</taxon>
        <taxon>Asparagales</taxon>
        <taxon>Iridaceae</taxon>
        <taxon>Iridoideae</taxon>
        <taxon>Irideae</taxon>
        <taxon>Iris</taxon>
    </lineage>
</organism>
<keyword evidence="3" id="KW-1185">Reference proteome</keyword>
<sequence>MLRPDLLPILVLFVYYQFWMFRMYEKYILWLDIFVVGQVLDVCGWTCVGCVGSLWCMNNMQFNNINFRVYSY</sequence>
<evidence type="ECO:0000256" key="1">
    <source>
        <dbReference type="SAM" id="Phobius"/>
    </source>
</evidence>
<protein>
    <submittedName>
        <fullName evidence="2">Uncharacterized protein</fullName>
    </submittedName>
</protein>
<dbReference type="AlphaFoldDB" id="A0AAX6ICF3"/>
<dbReference type="EMBL" id="JANAVB010002795">
    <property type="protein sequence ID" value="KAJ6850603.1"/>
    <property type="molecule type" value="Genomic_DNA"/>
</dbReference>
<dbReference type="Proteomes" id="UP001140949">
    <property type="component" value="Unassembled WGS sequence"/>
</dbReference>
<keyword evidence="1" id="KW-1133">Transmembrane helix</keyword>